<dbReference type="InterPro" id="IPR012337">
    <property type="entry name" value="RNaseH-like_sf"/>
</dbReference>
<dbReference type="PROSITE" id="PS50994">
    <property type="entry name" value="INTEGRASE"/>
    <property type="match status" value="1"/>
</dbReference>
<dbReference type="SUPFAM" id="SSF56672">
    <property type="entry name" value="DNA/RNA polymerases"/>
    <property type="match status" value="1"/>
</dbReference>
<dbReference type="EMBL" id="VSWD01000009">
    <property type="protein sequence ID" value="KAK3094011.1"/>
    <property type="molecule type" value="Genomic_DNA"/>
</dbReference>
<keyword evidence="3" id="KW-1185">Reference proteome</keyword>
<proteinExistence type="predicted"/>
<name>A0AA88Y1A6_PINIB</name>
<dbReference type="Pfam" id="PF18701">
    <property type="entry name" value="DUF5641"/>
    <property type="match status" value="1"/>
</dbReference>
<dbReference type="InterPro" id="IPR036397">
    <property type="entry name" value="RNaseH_sf"/>
</dbReference>
<dbReference type="PANTHER" id="PTHR47331:SF6">
    <property type="entry name" value="DOUBLECORTIN DOMAIN-CONTAINING PROTEIN"/>
    <property type="match status" value="1"/>
</dbReference>
<dbReference type="Pfam" id="PF05380">
    <property type="entry name" value="Peptidase_A17"/>
    <property type="match status" value="1"/>
</dbReference>
<organism evidence="2 3">
    <name type="scientific">Pinctada imbricata</name>
    <name type="common">Atlantic pearl-oyster</name>
    <name type="synonym">Pinctada martensii</name>
    <dbReference type="NCBI Taxonomy" id="66713"/>
    <lineage>
        <taxon>Eukaryota</taxon>
        <taxon>Metazoa</taxon>
        <taxon>Spiralia</taxon>
        <taxon>Lophotrochozoa</taxon>
        <taxon>Mollusca</taxon>
        <taxon>Bivalvia</taxon>
        <taxon>Autobranchia</taxon>
        <taxon>Pteriomorphia</taxon>
        <taxon>Pterioida</taxon>
        <taxon>Pterioidea</taxon>
        <taxon>Pteriidae</taxon>
        <taxon>Pinctada</taxon>
    </lineage>
</organism>
<evidence type="ECO:0000313" key="2">
    <source>
        <dbReference type="EMBL" id="KAK3094011.1"/>
    </source>
</evidence>
<dbReference type="Gene3D" id="3.30.420.10">
    <property type="entry name" value="Ribonuclease H-like superfamily/Ribonuclease H"/>
    <property type="match status" value="1"/>
</dbReference>
<dbReference type="InterPro" id="IPR040676">
    <property type="entry name" value="DUF5641"/>
</dbReference>
<sequence>MKILQAQKEAVIADVELKAMMADVQGDEDNISQHDRRQYTEQYVRQHTSVNLNPDADQFVPRNLGAHALNTAFSFPGQHPPIGNAYHGDPSDPYNYRHYGLPGGTNDLTRFLLKKDLLLQRLILFNDQPDKYPVWKASFKNIAIDLKVTESEELDLLLKYLGPESSRHALNIRAANVNDPKKALIRVWERLEERYGAPEMIESTLKRRLSSFPKIANKDYKKLFDLSDLSAEIAALKENPDYTALLAYFDSSSGVNQIVAKLPSFLQRKWMDRAMKYKLRNKMPFPPFTEFLEFMREVSTLYNDPSFILESKPEIDQQRDQRTMRFQRKDIISSRKTAIDQEAGSVAELCPLHYTKHSLNECKAFRKKSLEERKQFMKDNKICMKCCEQDKHDFRLCRRAVLCPICKSTRHAAALHPSEAKNFGNAENKSASNYGEETSPKEAVESKYTAVCGKGFTGRSCSKTVLVDIYRRDKPRVIKRVYAIIDDQSNRTLAKTDLLDALNVTGNETHYLLSTCSGKLQKSGRQVYDLIVRSTDGANLIELSSVIECNELPDERSEIPTPEVALNFAHLARISGEIPPIDNTAEIQLLIGRDVVEAHHVQDQILGHRGTPFAQKLKLGWVIVGDVCIGKSHKSTMINVNKTFITKEGRNSLFEPCASKMTIKEQFKPACTRASFTTDNQEENIFQRSLNDEKVGLSADDREFLKIMDHDMKKGENGNWEAPLPFRSSRPNLPNNRSQALKRALILQISLKKNPAKQQHFVSFMEKIINSGAAEIAPDKPEGECWYLPIFGVYNKKKPNEIRGVFDSSVVFEGQSLNKALLSGPNLANNLLGVLLRFRMGQYAMTADIERMFYSFYVRSDHRDYLRFFWYANNDPNSDLIEYRMRVHVFGNTPSPAVATYGLRKTVEKSDPDVKDYVTKNFYVDDALISMPSADEAIDLLKRTQKDLMTGANIRLHKIASNTKEIMDAFPAEDLAKNLRSKNLEFDDLPMQHSLGIVWDLASDSFTINLSLEDKPFTKRGLLSTINSIFDPMGFVAPVVIRGRTLLREIMTEGLTWDEPLPQDRKLEWESWKNSLSALKYLKVPRMFTLVSLTSDTRHEVHIFSDASEKAISAVAYLRIWDCQNQPHIGFIMGKSKLAPTNGHTIPRLELCAAVLATDIGDTVIEQLGIDRSELTYHTDSKVVLGYINNKSRRFYTYVSNRVATIHKRSSPEQWNYVQTHLNPADDGTRDIVTAESLATSRFLFGPEHLKDTKSEKTNETSQFPLIEERTDRELRPEISTKKTTVRDSLSTKFDRYGSWRGLVDSLSYLKRCIAIKKGNDIDPSIRDIQSRKDTEDTIIRITQQHYFDTEMECLRRDKPISRSSSILPLNPIVDGDGILRVGGRLKKSNLPLESKNPILVPGKSHIAELLVRHYHGKAKHQGRFLTEGAIRSAGYWIIGAKRLVSSIVKKCVICKVLRGSPQHQIMADLPEVRVTPAPPFSSVGVDTFGPWSVIARKTRGGQAESKRWAILFTCLYTRAVHIELVEEMSTSAFINALRRFISLRGSVKEFRSDRGTNFVGSIDVLNVDGLFVEQTEVRDFLYESGTIWKFNPPHASHMGGSWERMIRLSRKILDAMLLQSKQLTHDILATFMAEVCAIINSRPITNISSDPDDPMIVSPTMLITQKCGSDPLPNMSTSIKDIYKASWKHVQYLADVFWKKWKDGYLNTLQKRTKWPYSRPDIKEGDIVLVCDKDLPRIQWPKAKVVKAFPSSTDKRIRSVELTMFKNGKETKCVRPINEVIVLID</sequence>
<dbReference type="Proteomes" id="UP001186944">
    <property type="component" value="Unassembled WGS sequence"/>
</dbReference>
<dbReference type="PANTHER" id="PTHR47331">
    <property type="entry name" value="PHD-TYPE DOMAIN-CONTAINING PROTEIN"/>
    <property type="match status" value="1"/>
</dbReference>
<evidence type="ECO:0000259" key="1">
    <source>
        <dbReference type="PROSITE" id="PS50994"/>
    </source>
</evidence>
<dbReference type="GO" id="GO:0015074">
    <property type="term" value="P:DNA integration"/>
    <property type="evidence" value="ECO:0007669"/>
    <property type="project" value="InterPro"/>
</dbReference>
<dbReference type="InterPro" id="IPR008042">
    <property type="entry name" value="Retrotrans_Pao"/>
</dbReference>
<dbReference type="GO" id="GO:0003676">
    <property type="term" value="F:nucleic acid binding"/>
    <property type="evidence" value="ECO:0007669"/>
    <property type="project" value="InterPro"/>
</dbReference>
<accession>A0AA88Y1A6</accession>
<evidence type="ECO:0000313" key="3">
    <source>
        <dbReference type="Proteomes" id="UP001186944"/>
    </source>
</evidence>
<feature type="domain" description="Integrase catalytic" evidence="1">
    <location>
        <begin position="1475"/>
        <end position="1668"/>
    </location>
</feature>
<dbReference type="InterPro" id="IPR043502">
    <property type="entry name" value="DNA/RNA_pol_sf"/>
</dbReference>
<dbReference type="SUPFAM" id="SSF53098">
    <property type="entry name" value="Ribonuclease H-like"/>
    <property type="match status" value="1"/>
</dbReference>
<comment type="caution">
    <text evidence="2">The sequence shown here is derived from an EMBL/GenBank/DDBJ whole genome shotgun (WGS) entry which is preliminary data.</text>
</comment>
<protein>
    <recommendedName>
        <fullName evidence="1">Integrase catalytic domain-containing protein</fullName>
    </recommendedName>
</protein>
<reference evidence="2" key="1">
    <citation type="submission" date="2019-08" db="EMBL/GenBank/DDBJ databases">
        <title>The improved chromosome-level genome for the pearl oyster Pinctada fucata martensii using PacBio sequencing and Hi-C.</title>
        <authorList>
            <person name="Zheng Z."/>
        </authorList>
    </citation>
    <scope>NUCLEOTIDE SEQUENCE</scope>
    <source>
        <strain evidence="2">ZZ-2019</strain>
        <tissue evidence="2">Adductor muscle</tissue>
    </source>
</reference>
<dbReference type="InterPro" id="IPR001584">
    <property type="entry name" value="Integrase_cat-core"/>
</dbReference>
<gene>
    <name evidence="2" type="ORF">FSP39_022914</name>
</gene>